<evidence type="ECO:0000256" key="1">
    <source>
        <dbReference type="ARBA" id="ARBA00004875"/>
    </source>
</evidence>
<reference evidence="10" key="1">
    <citation type="submission" date="2021-07" db="EMBL/GenBank/DDBJ databases">
        <authorList>
            <person name="Branca A.L. A."/>
        </authorList>
    </citation>
    <scope>NUCLEOTIDE SEQUENCE</scope>
</reference>
<keyword evidence="4 9" id="KW-0808">Transferase</keyword>
<proteinExistence type="inferred from homology"/>
<dbReference type="GO" id="GO:0046316">
    <property type="term" value="F:gluconokinase activity"/>
    <property type="evidence" value="ECO:0007669"/>
    <property type="project" value="UniProtKB-EC"/>
</dbReference>
<dbReference type="CDD" id="cd02021">
    <property type="entry name" value="GntK"/>
    <property type="match status" value="1"/>
</dbReference>
<evidence type="ECO:0000256" key="2">
    <source>
        <dbReference type="ARBA" id="ARBA00008420"/>
    </source>
</evidence>
<dbReference type="SUPFAM" id="SSF52540">
    <property type="entry name" value="P-loop containing nucleoside triphosphate hydrolases"/>
    <property type="match status" value="1"/>
</dbReference>
<evidence type="ECO:0000256" key="5">
    <source>
        <dbReference type="ARBA" id="ARBA00022741"/>
    </source>
</evidence>
<dbReference type="NCBIfam" id="TIGR01313">
    <property type="entry name" value="therm_gnt_kin"/>
    <property type="match status" value="1"/>
</dbReference>
<accession>A0A9W4JYC4</accession>
<dbReference type="AlphaFoldDB" id="A0A9W4JYC4"/>
<evidence type="ECO:0000313" key="11">
    <source>
        <dbReference type="Proteomes" id="UP001152649"/>
    </source>
</evidence>
<comment type="similarity">
    <text evidence="2 9">Belongs to the gluconokinase GntK/GntV family.</text>
</comment>
<dbReference type="GO" id="GO:0005524">
    <property type="term" value="F:ATP binding"/>
    <property type="evidence" value="ECO:0007669"/>
    <property type="project" value="UniProtKB-KW"/>
</dbReference>
<dbReference type="OrthoDB" id="198735at2759"/>
<evidence type="ECO:0000256" key="7">
    <source>
        <dbReference type="ARBA" id="ARBA00022840"/>
    </source>
</evidence>
<comment type="caution">
    <text evidence="10">The sequence shown here is derived from an EMBL/GenBank/DDBJ whole genome shotgun (WGS) entry which is preliminary data.</text>
</comment>
<comment type="pathway">
    <text evidence="1 9">Carbohydrate acid metabolism; D-gluconate degradation.</text>
</comment>
<keyword evidence="5 9" id="KW-0547">Nucleotide-binding</keyword>
<dbReference type="PANTHER" id="PTHR43442:SF3">
    <property type="entry name" value="GLUCONOKINASE-RELATED"/>
    <property type="match status" value="1"/>
</dbReference>
<evidence type="ECO:0000256" key="8">
    <source>
        <dbReference type="ARBA" id="ARBA00048090"/>
    </source>
</evidence>
<comment type="catalytic activity">
    <reaction evidence="8 9">
        <text>D-gluconate + ATP = 6-phospho-D-gluconate + ADP + H(+)</text>
        <dbReference type="Rhea" id="RHEA:19433"/>
        <dbReference type="ChEBI" id="CHEBI:15378"/>
        <dbReference type="ChEBI" id="CHEBI:18391"/>
        <dbReference type="ChEBI" id="CHEBI:30616"/>
        <dbReference type="ChEBI" id="CHEBI:58759"/>
        <dbReference type="ChEBI" id="CHEBI:456216"/>
        <dbReference type="EC" id="2.7.1.12"/>
    </reaction>
</comment>
<dbReference type="EC" id="2.7.1.12" evidence="3 9"/>
<keyword evidence="11" id="KW-1185">Reference proteome</keyword>
<dbReference type="InterPro" id="IPR027417">
    <property type="entry name" value="P-loop_NTPase"/>
</dbReference>
<dbReference type="Pfam" id="PF13671">
    <property type="entry name" value="AAA_33"/>
    <property type="match status" value="1"/>
</dbReference>
<sequence length="243" mass="26697">MLSAGERQLPHAKVDSVIMPDLANGTAASVLQENPTNPAHVQHIWVVTGPAGCGKSTVGNVLRTELGVPFLEGDDVSHISPFPAEKPNLTPYKYHPAANKEKMGQGTPLTDADRWDWLISLRQAAIDVLSPSETNKFHPPAGVVVACSALKRKYRDVMRVAAYGSSSVRIHFVYLKLDEDVLLQRVTQRQSHYMKSSMVQSQLAALEEPKGEWDALTINVQGSMEDVQRSVIEAVTEKLAEYV</sequence>
<evidence type="ECO:0000256" key="4">
    <source>
        <dbReference type="ARBA" id="ARBA00022679"/>
    </source>
</evidence>
<keyword evidence="6 9" id="KW-0418">Kinase</keyword>
<protein>
    <recommendedName>
        <fullName evidence="3 9">Gluconokinase</fullName>
        <ecNumber evidence="3 9">2.7.1.12</ecNumber>
    </recommendedName>
</protein>
<dbReference type="Proteomes" id="UP001152649">
    <property type="component" value="Unassembled WGS sequence"/>
</dbReference>
<dbReference type="InterPro" id="IPR006001">
    <property type="entry name" value="Therm_gnt_kin"/>
</dbReference>
<name>A0A9W4JYC4_9EURO</name>
<evidence type="ECO:0000313" key="10">
    <source>
        <dbReference type="EMBL" id="CAG8428651.1"/>
    </source>
</evidence>
<dbReference type="Gene3D" id="3.40.50.300">
    <property type="entry name" value="P-loop containing nucleotide triphosphate hydrolases"/>
    <property type="match status" value="1"/>
</dbReference>
<dbReference type="EMBL" id="CAJVPG010000455">
    <property type="protein sequence ID" value="CAG8428651.1"/>
    <property type="molecule type" value="Genomic_DNA"/>
</dbReference>
<keyword evidence="7 9" id="KW-0067">ATP-binding</keyword>
<gene>
    <name evidence="10" type="ORF">PSALAMII_LOCUS10841</name>
</gene>
<dbReference type="GO" id="GO:0005737">
    <property type="term" value="C:cytoplasm"/>
    <property type="evidence" value="ECO:0007669"/>
    <property type="project" value="TreeGrafter"/>
</dbReference>
<dbReference type="FunFam" id="3.40.50.300:FF:001607">
    <property type="entry name" value="Gluconokinase"/>
    <property type="match status" value="1"/>
</dbReference>
<organism evidence="10 11">
    <name type="scientific">Penicillium salamii</name>
    <dbReference type="NCBI Taxonomy" id="1612424"/>
    <lineage>
        <taxon>Eukaryota</taxon>
        <taxon>Fungi</taxon>
        <taxon>Dikarya</taxon>
        <taxon>Ascomycota</taxon>
        <taxon>Pezizomycotina</taxon>
        <taxon>Eurotiomycetes</taxon>
        <taxon>Eurotiomycetidae</taxon>
        <taxon>Eurotiales</taxon>
        <taxon>Aspergillaceae</taxon>
        <taxon>Penicillium</taxon>
    </lineage>
</organism>
<dbReference type="PANTHER" id="PTHR43442">
    <property type="entry name" value="GLUCONOKINASE-RELATED"/>
    <property type="match status" value="1"/>
</dbReference>
<evidence type="ECO:0000256" key="6">
    <source>
        <dbReference type="ARBA" id="ARBA00022777"/>
    </source>
</evidence>
<evidence type="ECO:0000256" key="9">
    <source>
        <dbReference type="RuleBase" id="RU363066"/>
    </source>
</evidence>
<dbReference type="GO" id="GO:0005975">
    <property type="term" value="P:carbohydrate metabolic process"/>
    <property type="evidence" value="ECO:0007669"/>
    <property type="project" value="InterPro"/>
</dbReference>
<evidence type="ECO:0000256" key="3">
    <source>
        <dbReference type="ARBA" id="ARBA00012054"/>
    </source>
</evidence>